<dbReference type="VEuPathDB" id="FungiDB:ACJ73_10272"/>
<dbReference type="Proteomes" id="UP000242791">
    <property type="component" value="Unassembled WGS sequence"/>
</dbReference>
<accession>A0A1J9P0X5</accession>
<comment type="caution">
    <text evidence="1">The sequence shown here is derived from an EMBL/GenBank/DDBJ whole genome shotgun (WGS) entry which is preliminary data.</text>
</comment>
<feature type="non-terminal residue" evidence="1">
    <location>
        <position position="1"/>
    </location>
</feature>
<reference evidence="1 2" key="1">
    <citation type="submission" date="2015-08" db="EMBL/GenBank/DDBJ databases">
        <title>Emmonsia species relationships and genome sequence.</title>
        <authorList>
            <person name="Cuomo C.A."/>
            <person name="Schwartz I.S."/>
            <person name="Kenyon C."/>
            <person name="De Hoog G.S."/>
            <person name="Govender N.P."/>
            <person name="Botha A."/>
            <person name="Moreno L."/>
            <person name="De Vries M."/>
            <person name="Munoz J.F."/>
            <person name="Stielow J.B."/>
        </authorList>
    </citation>
    <scope>NUCLEOTIDE SEQUENCE [LARGE SCALE GENOMIC DNA]</scope>
    <source>
        <strain evidence="1 2">EI222</strain>
    </source>
</reference>
<proteinExistence type="predicted"/>
<gene>
    <name evidence="1" type="ORF">ACJ73_10272</name>
</gene>
<keyword evidence="2" id="KW-1185">Reference proteome</keyword>
<organism evidence="1 2">
    <name type="scientific">Blastomyces percursus</name>
    <dbReference type="NCBI Taxonomy" id="1658174"/>
    <lineage>
        <taxon>Eukaryota</taxon>
        <taxon>Fungi</taxon>
        <taxon>Dikarya</taxon>
        <taxon>Ascomycota</taxon>
        <taxon>Pezizomycotina</taxon>
        <taxon>Eurotiomycetes</taxon>
        <taxon>Eurotiomycetidae</taxon>
        <taxon>Onygenales</taxon>
        <taxon>Ajellomycetaceae</taxon>
        <taxon>Blastomyces</taxon>
    </lineage>
</organism>
<evidence type="ECO:0000313" key="2">
    <source>
        <dbReference type="Proteomes" id="UP000242791"/>
    </source>
</evidence>
<dbReference type="EMBL" id="LGTZ01003644">
    <property type="protein sequence ID" value="OJD09490.1"/>
    <property type="molecule type" value="Genomic_DNA"/>
</dbReference>
<protein>
    <submittedName>
        <fullName evidence="1">Uncharacterized protein</fullName>
    </submittedName>
</protein>
<sequence>GLPGSVTSDCGKLLKAHMSNLGLRLPETLRFGMPRPAIPKYGALQDREP</sequence>
<dbReference type="AlphaFoldDB" id="A0A1J9P0X5"/>
<name>A0A1J9P0X5_9EURO</name>
<evidence type="ECO:0000313" key="1">
    <source>
        <dbReference type="EMBL" id="OJD09490.1"/>
    </source>
</evidence>